<keyword evidence="3" id="KW-0863">Zinc-finger</keyword>
<dbReference type="RefSeq" id="WP_175578522.1">
    <property type="nucleotide sequence ID" value="NZ_QBEW01000042.1"/>
</dbReference>
<feature type="domain" description="Elongation factor G-binding protein N-terminal" evidence="1">
    <location>
        <begin position="21"/>
        <end position="103"/>
    </location>
</feature>
<dbReference type="InterPro" id="IPR038344">
    <property type="entry name" value="EF-G_N_sf"/>
</dbReference>
<dbReference type="AlphaFoldDB" id="A0A497YHR6"/>
<dbReference type="InterPro" id="IPR032330">
    <property type="entry name" value="EF-G-binding_C"/>
</dbReference>
<organism evidence="3 4">
    <name type="scientific">Planococcus citreus</name>
    <dbReference type="NCBI Taxonomy" id="1373"/>
    <lineage>
        <taxon>Bacteria</taxon>
        <taxon>Bacillati</taxon>
        <taxon>Bacillota</taxon>
        <taxon>Bacilli</taxon>
        <taxon>Bacillales</taxon>
        <taxon>Caryophanaceae</taxon>
        <taxon>Planococcus</taxon>
    </lineage>
</organism>
<feature type="domain" description="Elongation factor G-binding protein C-terminal treble-clef zinc-finger" evidence="2">
    <location>
        <begin position="116"/>
        <end position="215"/>
    </location>
</feature>
<keyword evidence="3" id="KW-0479">Metal-binding</keyword>
<comment type="caution">
    <text evidence="3">The sequence shown here is derived from an EMBL/GenBank/DDBJ whole genome shotgun (WGS) entry which is preliminary data.</text>
</comment>
<accession>A0A497YHR6</accession>
<gene>
    <name evidence="3" type="ORF">DFR62_2340</name>
</gene>
<evidence type="ECO:0000259" key="2">
    <source>
        <dbReference type="Pfam" id="PF16571"/>
    </source>
</evidence>
<dbReference type="Proteomes" id="UP000280791">
    <property type="component" value="Unassembled WGS sequence"/>
</dbReference>
<dbReference type="Gene3D" id="1.20.1280.250">
    <property type="match status" value="1"/>
</dbReference>
<evidence type="ECO:0000313" key="4">
    <source>
        <dbReference type="Proteomes" id="UP000280791"/>
    </source>
</evidence>
<evidence type="ECO:0000259" key="1">
    <source>
        <dbReference type="Pfam" id="PF07299"/>
    </source>
</evidence>
<sequence>MTQTEQKRAENNIVGGRVEAFIRNDQFNFIKNQAKILVNGKAASNDREVVEVLRHLAQEKVFGLFPLITEEQSSLLSPLTAIADQAQADTYLEQLEAYLVPFKQVSLAGLKKLFPKAKKLKGPKLESLDFTRISYLGWIESSNVMYLVTAQDGQLQGIHGSFTRSSKQGICSICNRHSEVGMFIAKTKGSTQDQFIKRGNYICQNSETCNEHIDTLERLDEFVGRLQK</sequence>
<reference evidence="3 4" key="1">
    <citation type="submission" date="2018-10" db="EMBL/GenBank/DDBJ databases">
        <title>Genomic Encyclopedia of Type Strains, Phase IV (KMG-IV): sequencing the most valuable type-strain genomes for metagenomic binning, comparative biology and taxonomic classification.</title>
        <authorList>
            <person name="Goeker M."/>
        </authorList>
    </citation>
    <scope>NUCLEOTIDE SEQUENCE [LARGE SCALE GENOMIC DNA]</scope>
    <source>
        <strain evidence="3 4">DSM 20549</strain>
    </source>
</reference>
<dbReference type="Pfam" id="PF07299">
    <property type="entry name" value="EF-G-binding_N"/>
    <property type="match status" value="1"/>
</dbReference>
<keyword evidence="3" id="KW-0862">Zinc</keyword>
<protein>
    <submittedName>
        <fullName evidence="3">Treble-clef zinc-finger protein</fullName>
    </submittedName>
</protein>
<keyword evidence="4" id="KW-1185">Reference proteome</keyword>
<dbReference type="GO" id="GO:0008270">
    <property type="term" value="F:zinc ion binding"/>
    <property type="evidence" value="ECO:0007669"/>
    <property type="project" value="UniProtKB-KW"/>
</dbReference>
<dbReference type="CDD" id="cd16342">
    <property type="entry name" value="FusC_FusB"/>
    <property type="match status" value="1"/>
</dbReference>
<dbReference type="InterPro" id="IPR010841">
    <property type="entry name" value="EF-G-binding_N"/>
</dbReference>
<name>A0A497YHR6_9BACL</name>
<dbReference type="Pfam" id="PF16571">
    <property type="entry name" value="FBP_C"/>
    <property type="match status" value="1"/>
</dbReference>
<evidence type="ECO:0000313" key="3">
    <source>
        <dbReference type="EMBL" id="RLJ86737.1"/>
    </source>
</evidence>
<dbReference type="EMBL" id="RCCP01000003">
    <property type="protein sequence ID" value="RLJ86737.1"/>
    <property type="molecule type" value="Genomic_DNA"/>
</dbReference>
<proteinExistence type="predicted"/>